<dbReference type="FunCoup" id="A0A6P8ILM4">
    <property type="interactions" value="1466"/>
</dbReference>
<dbReference type="CDD" id="cd13777">
    <property type="entry name" value="Aar2_N"/>
    <property type="match status" value="1"/>
</dbReference>
<dbReference type="Gene3D" id="1.25.40.550">
    <property type="entry name" value="Aar2, C-terminal domain-like"/>
    <property type="match status" value="1"/>
</dbReference>
<dbReference type="InParanoid" id="A0A6P8ILM4"/>
<dbReference type="InterPro" id="IPR038516">
    <property type="entry name" value="AAR2_N_sf"/>
</dbReference>
<dbReference type="InterPro" id="IPR007946">
    <property type="entry name" value="AAR2"/>
</dbReference>
<evidence type="ECO:0000256" key="8">
    <source>
        <dbReference type="ARBA" id="ARBA00047009"/>
    </source>
</evidence>
<keyword evidence="11" id="KW-1185">Reference proteome</keyword>
<dbReference type="InterPro" id="IPR033648">
    <property type="entry name" value="AAR2_C"/>
</dbReference>
<evidence type="ECO:0000313" key="12">
    <source>
        <dbReference type="RefSeq" id="XP_031567313.1"/>
    </source>
</evidence>
<dbReference type="FunFam" id="2.60.34.20:FF:000001">
    <property type="entry name" value="protein AAR2 homolog"/>
    <property type="match status" value="1"/>
</dbReference>
<dbReference type="InterPro" id="IPR033647">
    <property type="entry name" value="Aar2_N"/>
</dbReference>
<keyword evidence="5" id="KW-0747">Spliceosome</keyword>
<evidence type="ECO:0000256" key="6">
    <source>
        <dbReference type="ARBA" id="ARBA00023187"/>
    </source>
</evidence>
<reference evidence="12" key="1">
    <citation type="submission" date="2025-08" db="UniProtKB">
        <authorList>
            <consortium name="RefSeq"/>
        </authorList>
    </citation>
    <scope>IDENTIFICATION</scope>
    <source>
        <tissue evidence="12">Tentacle</tissue>
    </source>
</reference>
<evidence type="ECO:0000259" key="9">
    <source>
        <dbReference type="Pfam" id="PF05282"/>
    </source>
</evidence>
<evidence type="ECO:0000256" key="1">
    <source>
        <dbReference type="ARBA" id="ARBA00003708"/>
    </source>
</evidence>
<evidence type="ECO:0000256" key="4">
    <source>
        <dbReference type="ARBA" id="ARBA00022664"/>
    </source>
</evidence>
<evidence type="ECO:0000256" key="5">
    <source>
        <dbReference type="ARBA" id="ARBA00022728"/>
    </source>
</evidence>
<comment type="function">
    <text evidence="1">Component of the U5 snRNP complex that is required for spliceosome assembly and for pre-mRNA splicing.</text>
</comment>
<comment type="similarity">
    <text evidence="2">Belongs to the AAR2 family.</text>
</comment>
<dbReference type="AlphaFoldDB" id="A0A6P8ILM4"/>
<dbReference type="KEGG" id="aten:116302223"/>
<evidence type="ECO:0000259" key="10">
    <source>
        <dbReference type="Pfam" id="PF20981"/>
    </source>
</evidence>
<keyword evidence="6" id="KW-0508">mRNA splicing</keyword>
<dbReference type="Proteomes" id="UP000515163">
    <property type="component" value="Unplaced"/>
</dbReference>
<evidence type="ECO:0000313" key="11">
    <source>
        <dbReference type="Proteomes" id="UP000515163"/>
    </source>
</evidence>
<evidence type="ECO:0000256" key="3">
    <source>
        <dbReference type="ARBA" id="ARBA00016372"/>
    </source>
</evidence>
<dbReference type="GeneID" id="116302223"/>
<organism evidence="11 12">
    <name type="scientific">Actinia tenebrosa</name>
    <name type="common">Australian red waratah sea anemone</name>
    <dbReference type="NCBI Taxonomy" id="6105"/>
    <lineage>
        <taxon>Eukaryota</taxon>
        <taxon>Metazoa</taxon>
        <taxon>Cnidaria</taxon>
        <taxon>Anthozoa</taxon>
        <taxon>Hexacorallia</taxon>
        <taxon>Actiniaria</taxon>
        <taxon>Actiniidae</taxon>
        <taxon>Actinia</taxon>
    </lineage>
</organism>
<dbReference type="Gene3D" id="2.60.34.20">
    <property type="match status" value="1"/>
</dbReference>
<dbReference type="GO" id="GO:0005681">
    <property type="term" value="C:spliceosomal complex"/>
    <property type="evidence" value="ECO:0007669"/>
    <property type="project" value="UniProtKB-KW"/>
</dbReference>
<dbReference type="GO" id="GO:0000244">
    <property type="term" value="P:spliceosomal tri-snRNP complex assembly"/>
    <property type="evidence" value="ECO:0007669"/>
    <property type="project" value="TreeGrafter"/>
</dbReference>
<feature type="domain" description="AAR2 C-terminal" evidence="9">
    <location>
        <begin position="191"/>
        <end position="346"/>
    </location>
</feature>
<dbReference type="FunFam" id="1.25.40.550:FF:000001">
    <property type="entry name" value="AAR2 splicing factor homolog"/>
    <property type="match status" value="1"/>
</dbReference>
<dbReference type="PANTHER" id="PTHR12689">
    <property type="entry name" value="A1 CISTRON SPLICING FACTOR AAR2-RELATED"/>
    <property type="match status" value="1"/>
</dbReference>
<protein>
    <recommendedName>
        <fullName evidence="3">Protein AAR2 homolog</fullName>
    </recommendedName>
    <alternativeName>
        <fullName evidence="7">AAR2 splicing factor homolog</fullName>
    </alternativeName>
</protein>
<gene>
    <name evidence="12" type="primary">LOC116302223</name>
</gene>
<dbReference type="CDD" id="cd13778">
    <property type="entry name" value="Aar2_C"/>
    <property type="match status" value="1"/>
</dbReference>
<evidence type="ECO:0000256" key="7">
    <source>
        <dbReference type="ARBA" id="ARBA00030625"/>
    </source>
</evidence>
<evidence type="ECO:0000256" key="2">
    <source>
        <dbReference type="ARBA" id="ARBA00006281"/>
    </source>
</evidence>
<dbReference type="Pfam" id="PF20981">
    <property type="entry name" value="AAR2_1st"/>
    <property type="match status" value="1"/>
</dbReference>
<dbReference type="PANTHER" id="PTHR12689:SF4">
    <property type="entry name" value="PROTEIN AAR2 HOMOLOG"/>
    <property type="match status" value="1"/>
</dbReference>
<comment type="subunit">
    <text evidence="8">Interacts with PRPF8 (via RNase H homology domain). Component of a U5 snRNP complex that contains PRPF8.</text>
</comment>
<keyword evidence="4" id="KW-0507">mRNA processing</keyword>
<name>A0A6P8ILM4_ACTTE</name>
<sequence>MAEMDPDVAKHLFSEGGMLLIFDVPKGTEFGIDYNSWKVGSKFKGVKMIPPGIHFVFYSAVSKEGQTAPRTGFFCSLEKRHVLVKKWDREVEDVVQGDESSENIERIRTGMEELDQYLGAYPYDSYKKWLSLSDKISQPLLERLQPTCGKISSVTQVPSHEEFRSEASKMEIDEENLNISFEQSPENKIRFTEIPKRRYPEGSSPVEITRHSLDSTYILECMISHMTDKMEILGELQFAFVCFLLGQVYDAFEHWKGLVQVLCTCDDALTKHPDLFHAFIGVLHFQLLEAPKDFFVDIVTKNNFLTVTLQVFFSNLETSANVDENLVKKAQRFRKHLTKRFKWDFESEPDEYEPVIVET</sequence>
<accession>A0A6P8ILM4</accession>
<dbReference type="RefSeq" id="XP_031567313.1">
    <property type="nucleotide sequence ID" value="XM_031711453.1"/>
</dbReference>
<dbReference type="InterPro" id="IPR038514">
    <property type="entry name" value="AAR2_C_sf"/>
</dbReference>
<dbReference type="OrthoDB" id="201752at2759"/>
<feature type="domain" description="AAR2 N-terminal" evidence="10">
    <location>
        <begin position="16"/>
        <end position="146"/>
    </location>
</feature>
<proteinExistence type="inferred from homology"/>
<dbReference type="Pfam" id="PF05282">
    <property type="entry name" value="AAR2"/>
    <property type="match status" value="1"/>
</dbReference>